<feature type="transmembrane region" description="Helical" evidence="1">
    <location>
        <begin position="12"/>
        <end position="31"/>
    </location>
</feature>
<feature type="transmembrane region" description="Helical" evidence="1">
    <location>
        <begin position="43"/>
        <end position="68"/>
    </location>
</feature>
<dbReference type="Proteomes" id="UP000501568">
    <property type="component" value="Chromosome"/>
</dbReference>
<organism evidence="2 3">
    <name type="scientific">Stakelama tenebrarum</name>
    <dbReference type="NCBI Taxonomy" id="2711215"/>
    <lineage>
        <taxon>Bacteria</taxon>
        <taxon>Pseudomonadati</taxon>
        <taxon>Pseudomonadota</taxon>
        <taxon>Alphaproteobacteria</taxon>
        <taxon>Sphingomonadales</taxon>
        <taxon>Sphingomonadaceae</taxon>
        <taxon>Stakelama</taxon>
    </lineage>
</organism>
<keyword evidence="1" id="KW-0472">Membrane</keyword>
<dbReference type="EMBL" id="CP049109">
    <property type="protein sequence ID" value="QIG81109.1"/>
    <property type="molecule type" value="Genomic_DNA"/>
</dbReference>
<keyword evidence="1" id="KW-0812">Transmembrane</keyword>
<evidence type="ECO:0000313" key="2">
    <source>
        <dbReference type="EMBL" id="QIG81109.1"/>
    </source>
</evidence>
<dbReference type="KEGG" id="spzr:G5C33_15860"/>
<dbReference type="AlphaFoldDB" id="A0A6G6Y868"/>
<gene>
    <name evidence="2" type="ORF">G5C33_15860</name>
</gene>
<evidence type="ECO:0000313" key="3">
    <source>
        <dbReference type="Proteomes" id="UP000501568"/>
    </source>
</evidence>
<accession>A0A6G6Y868</accession>
<feature type="transmembrane region" description="Helical" evidence="1">
    <location>
        <begin position="155"/>
        <end position="173"/>
    </location>
</feature>
<dbReference type="RefSeq" id="WP_165328038.1">
    <property type="nucleotide sequence ID" value="NZ_CP049109.1"/>
</dbReference>
<reference evidence="2 3" key="1">
    <citation type="submission" date="2020-02" db="EMBL/GenBank/DDBJ databases">
        <authorList>
            <person name="Zheng R.K."/>
            <person name="Sun C.M."/>
        </authorList>
    </citation>
    <scope>NUCLEOTIDE SEQUENCE [LARGE SCALE GENOMIC DNA]</scope>
    <source>
        <strain evidence="3">zrk23</strain>
    </source>
</reference>
<proteinExistence type="predicted"/>
<evidence type="ECO:0000256" key="1">
    <source>
        <dbReference type="SAM" id="Phobius"/>
    </source>
</evidence>
<keyword evidence="3" id="KW-1185">Reference proteome</keyword>
<protein>
    <submittedName>
        <fullName evidence="2">Uncharacterized protein</fullName>
    </submittedName>
</protein>
<keyword evidence="1" id="KW-1133">Transmembrane helix</keyword>
<feature type="transmembrane region" description="Helical" evidence="1">
    <location>
        <begin position="75"/>
        <end position="93"/>
    </location>
</feature>
<sequence>MARIWEATGQVIRALFSAIFTLVLGLLMLAGSVRIADAFALPLYVYALGVIAFLALTTAYLVGAILLLRPRYLAHFLYMVLLMPAVFIANRFAGQLVELWQVPRSIPAISLLLHVNGLIETALARVTRAAGVPPPALPETPFGQGDFLPWSSHSMALIAASIAGCALCALIWGKHGAKT</sequence>
<name>A0A6G6Y868_9SPHN</name>